<evidence type="ECO:0000313" key="3">
    <source>
        <dbReference type="EMBL" id="EFQ81035.1"/>
    </source>
</evidence>
<evidence type="ECO:0000256" key="1">
    <source>
        <dbReference type="ARBA" id="ARBA00006226"/>
    </source>
</evidence>
<dbReference type="SUPFAM" id="SSF143011">
    <property type="entry name" value="RelE-like"/>
    <property type="match status" value="1"/>
</dbReference>
<comment type="similarity">
    <text evidence="1">Belongs to the RelE toxin family.</text>
</comment>
<name>E2S2D9_9CORY</name>
<dbReference type="Gene3D" id="3.30.2310.20">
    <property type="entry name" value="RelE-like"/>
    <property type="match status" value="1"/>
</dbReference>
<dbReference type="NCBIfam" id="TIGR02385">
    <property type="entry name" value="RelE_StbE"/>
    <property type="match status" value="1"/>
</dbReference>
<dbReference type="AlphaFoldDB" id="E2S2D9"/>
<dbReference type="RefSeq" id="WP_005322520.1">
    <property type="nucleotide sequence ID" value="NZ_GL542874.1"/>
</dbReference>
<accession>E2S2D9</accession>
<dbReference type="PANTHER" id="PTHR35601:SF1">
    <property type="entry name" value="TOXIN RELE"/>
    <property type="match status" value="1"/>
</dbReference>
<organism evidence="3 4">
    <name type="scientific">Corynebacterium pseudogenitalium ATCC 33035</name>
    <dbReference type="NCBI Taxonomy" id="525264"/>
    <lineage>
        <taxon>Bacteria</taxon>
        <taxon>Bacillati</taxon>
        <taxon>Actinomycetota</taxon>
        <taxon>Actinomycetes</taxon>
        <taxon>Mycobacteriales</taxon>
        <taxon>Corynebacteriaceae</taxon>
        <taxon>Corynebacterium</taxon>
    </lineage>
</organism>
<dbReference type="Proteomes" id="UP000003020">
    <property type="component" value="Unassembled WGS sequence"/>
</dbReference>
<dbReference type="InterPro" id="IPR007712">
    <property type="entry name" value="RelE/ParE_toxin"/>
</dbReference>
<keyword evidence="4" id="KW-1185">Reference proteome</keyword>
<dbReference type="PANTHER" id="PTHR35601">
    <property type="entry name" value="TOXIN RELE"/>
    <property type="match status" value="1"/>
</dbReference>
<dbReference type="EMBL" id="ABYQ02000004">
    <property type="protein sequence ID" value="EFQ81035.1"/>
    <property type="molecule type" value="Genomic_DNA"/>
</dbReference>
<gene>
    <name evidence="3" type="ORF">HMPREF0305_10662</name>
</gene>
<proteinExistence type="inferred from homology"/>
<dbReference type="OrthoDB" id="5326046at2"/>
<evidence type="ECO:0000256" key="2">
    <source>
        <dbReference type="ARBA" id="ARBA00022649"/>
    </source>
</evidence>
<comment type="caution">
    <text evidence="3">The sequence shown here is derived from an EMBL/GenBank/DDBJ whole genome shotgun (WGS) entry which is preliminary data.</text>
</comment>
<dbReference type="Pfam" id="PF05016">
    <property type="entry name" value="ParE_toxin"/>
    <property type="match status" value="1"/>
</dbReference>
<keyword evidence="2" id="KW-1277">Toxin-antitoxin system</keyword>
<protein>
    <submittedName>
        <fullName evidence="3">Addiction module toxin, RelE/StbE family</fullName>
    </submittedName>
</protein>
<dbReference type="HOGENOM" id="CLU_155761_3_0_11"/>
<reference evidence="3 4" key="1">
    <citation type="submission" date="2010-08" db="EMBL/GenBank/DDBJ databases">
        <authorList>
            <person name="Muzny D."/>
            <person name="Qin X."/>
            <person name="Buhay C."/>
            <person name="Dugan-Rocha S."/>
            <person name="Ding Y."/>
            <person name="Chen G."/>
            <person name="Hawes A."/>
            <person name="Holder M."/>
            <person name="Jhangiani S."/>
            <person name="Johnson A."/>
            <person name="Khan Z."/>
            <person name="Li Z."/>
            <person name="Liu W."/>
            <person name="Liu X."/>
            <person name="Perez L."/>
            <person name="Shen H."/>
            <person name="Wang Q."/>
            <person name="Watt J."/>
            <person name="Xi L."/>
            <person name="Xin Y."/>
            <person name="Zhou J."/>
            <person name="Deng J."/>
            <person name="Jiang H."/>
            <person name="Liu Y."/>
            <person name="Qu J."/>
            <person name="Song X.-Z."/>
            <person name="Zhang L."/>
            <person name="Villasana D."/>
            <person name="Johnson A."/>
            <person name="Liu J."/>
            <person name="Liyanage D."/>
            <person name="Lorensuhewa L."/>
            <person name="Robinson T."/>
            <person name="Song A."/>
            <person name="Song B.-B."/>
            <person name="Dinh H."/>
            <person name="Thornton R."/>
            <person name="Coyle M."/>
            <person name="Francisco L."/>
            <person name="Jackson L."/>
            <person name="Javaid M."/>
            <person name="Korchina V."/>
            <person name="Kovar C."/>
            <person name="Mata R."/>
            <person name="Mathew T."/>
            <person name="Ngo R."/>
            <person name="Nguyen L."/>
            <person name="Nguyen N."/>
            <person name="Okwuonu G."/>
            <person name="Ongeri F."/>
            <person name="Pham C."/>
            <person name="Simmons D."/>
            <person name="Wilczek-Boney K."/>
            <person name="Hale W."/>
            <person name="Jakkamsetti A."/>
            <person name="Pham P."/>
            <person name="Ruth R."/>
            <person name="San Lucas F."/>
            <person name="Warren J."/>
            <person name="Zhang J."/>
            <person name="Zhao Z."/>
            <person name="Zhou C."/>
            <person name="Zhu D."/>
            <person name="Lee S."/>
            <person name="Bess C."/>
            <person name="Blankenburg K."/>
            <person name="Forbes L."/>
            <person name="Fu Q."/>
            <person name="Gubbala S."/>
            <person name="Hirani K."/>
            <person name="Jayaseelan J.C."/>
            <person name="Lara F."/>
            <person name="Munidasa M."/>
            <person name="Palculict T."/>
            <person name="Patil S."/>
            <person name="Pu L.-L."/>
            <person name="Saada N."/>
            <person name="Tang L."/>
            <person name="Weissenberger G."/>
            <person name="Zhu Y."/>
            <person name="Hemphill L."/>
            <person name="Shang Y."/>
            <person name="Youmans B."/>
            <person name="Ayvaz T."/>
            <person name="Ross M."/>
            <person name="Santibanez J."/>
            <person name="Aqrawi P."/>
            <person name="Gross S."/>
            <person name="Joshi V."/>
            <person name="Fowler G."/>
            <person name="Nazareth L."/>
            <person name="Reid J."/>
            <person name="Worley K."/>
            <person name="Petrosino J."/>
            <person name="Highlander S."/>
            <person name="Gibbs R."/>
        </authorList>
    </citation>
    <scope>NUCLEOTIDE SEQUENCE [LARGE SCALE GENOMIC DNA]</scope>
    <source>
        <strain evidence="3 4">ATCC 33035</strain>
    </source>
</reference>
<dbReference type="eggNOG" id="COG2026">
    <property type="taxonomic scope" value="Bacteria"/>
</dbReference>
<dbReference type="InterPro" id="IPR035093">
    <property type="entry name" value="RelE/ParE_toxin_dom_sf"/>
</dbReference>
<sequence>MDYNIAFTRQAKRELQKIHQGNRKQYQRIKRAIGGLAKDPYPPGSIALSGRSGRRIRVGNYRVLYSVEEQEVLVEVFTVGARGNVYKR</sequence>
<evidence type="ECO:0000313" key="4">
    <source>
        <dbReference type="Proteomes" id="UP000003020"/>
    </source>
</evidence>